<dbReference type="Gene3D" id="1.10.1740.10">
    <property type="match status" value="1"/>
</dbReference>
<dbReference type="InterPro" id="IPR000792">
    <property type="entry name" value="Tscrpt_reg_LuxR_C"/>
</dbReference>
<sequence>MSFYLFQNREWRFLFCSMLILKQMENSDLENELVKYQPDMIRYAVYLTNDYEYALDIVQDVNYQILKNRDKFESRQYSLKISFIFIRNRFISLTRKSKVLYKEQETLCNVQVENNTILYDYNYILNLIDKMDIPTRALIGLLIQGKSYKEIGNILNMKEGTVKSRIHNVRKKIKNLLPEYF</sequence>
<dbReference type="InterPro" id="IPR014284">
    <property type="entry name" value="RNA_pol_sigma-70_dom"/>
</dbReference>
<dbReference type="PANTHER" id="PTHR43133">
    <property type="entry name" value="RNA POLYMERASE ECF-TYPE SIGMA FACTO"/>
    <property type="match status" value="1"/>
</dbReference>
<dbReference type="SUPFAM" id="SSF88946">
    <property type="entry name" value="Sigma2 domain of RNA polymerase sigma factors"/>
    <property type="match status" value="1"/>
</dbReference>
<dbReference type="SUPFAM" id="SSF88659">
    <property type="entry name" value="Sigma3 and sigma4 domains of RNA polymerase sigma factors"/>
    <property type="match status" value="1"/>
</dbReference>
<keyword evidence="2" id="KW-0805">Transcription regulation</keyword>
<comment type="caution">
    <text evidence="7">The sequence shown here is derived from an EMBL/GenBank/DDBJ whole genome shotgun (WGS) entry which is preliminary data.</text>
</comment>
<dbReference type="Proteomes" id="UP000262954">
    <property type="component" value="Unassembled WGS sequence"/>
</dbReference>
<organism evidence="7 8">
    <name type="scientific">Coprobacter fastidiosus</name>
    <dbReference type="NCBI Taxonomy" id="1099853"/>
    <lineage>
        <taxon>Bacteria</taxon>
        <taxon>Pseudomonadati</taxon>
        <taxon>Bacteroidota</taxon>
        <taxon>Bacteroidia</taxon>
        <taxon>Bacteroidales</taxon>
        <taxon>Barnesiellaceae</taxon>
        <taxon>Coprobacter</taxon>
    </lineage>
</organism>
<dbReference type="InterPro" id="IPR013249">
    <property type="entry name" value="RNA_pol_sigma70_r4_t2"/>
</dbReference>
<proteinExistence type="inferred from homology"/>
<dbReference type="InterPro" id="IPR007627">
    <property type="entry name" value="RNA_pol_sigma70_r2"/>
</dbReference>
<evidence type="ECO:0000259" key="6">
    <source>
        <dbReference type="PROSITE" id="PS00622"/>
    </source>
</evidence>
<dbReference type="Gene3D" id="1.10.10.10">
    <property type="entry name" value="Winged helix-like DNA-binding domain superfamily/Winged helix DNA-binding domain"/>
    <property type="match status" value="1"/>
</dbReference>
<name>A0A354M5C3_9BACT</name>
<comment type="similarity">
    <text evidence="1">Belongs to the sigma-70 factor family. ECF subfamily.</text>
</comment>
<dbReference type="EMBL" id="DNWC01000155">
    <property type="protein sequence ID" value="HBJ09712.1"/>
    <property type="molecule type" value="Genomic_DNA"/>
</dbReference>
<dbReference type="GO" id="GO:0003677">
    <property type="term" value="F:DNA binding"/>
    <property type="evidence" value="ECO:0007669"/>
    <property type="project" value="UniProtKB-KW"/>
</dbReference>
<protein>
    <recommendedName>
        <fullName evidence="6">HTH luxR-type domain-containing protein</fullName>
    </recommendedName>
</protein>
<dbReference type="InterPro" id="IPR013325">
    <property type="entry name" value="RNA_pol_sigma_r2"/>
</dbReference>
<reference evidence="7 8" key="1">
    <citation type="journal article" date="2018" name="Nat. Biotechnol.">
        <title>A standardized bacterial taxonomy based on genome phylogeny substantially revises the tree of life.</title>
        <authorList>
            <person name="Parks D.H."/>
            <person name="Chuvochina M."/>
            <person name="Waite D.W."/>
            <person name="Rinke C."/>
            <person name="Skarshewski A."/>
            <person name="Chaumeil P.A."/>
            <person name="Hugenholtz P."/>
        </authorList>
    </citation>
    <scope>NUCLEOTIDE SEQUENCE [LARGE SCALE GENOMIC DNA]</scope>
    <source>
        <strain evidence="7">UBA11482</strain>
    </source>
</reference>
<dbReference type="GO" id="GO:0006352">
    <property type="term" value="P:DNA-templated transcription initiation"/>
    <property type="evidence" value="ECO:0007669"/>
    <property type="project" value="InterPro"/>
</dbReference>
<dbReference type="NCBIfam" id="TIGR02937">
    <property type="entry name" value="sigma70-ECF"/>
    <property type="match status" value="1"/>
</dbReference>
<dbReference type="Pfam" id="PF04542">
    <property type="entry name" value="Sigma70_r2"/>
    <property type="match status" value="1"/>
</dbReference>
<evidence type="ECO:0000256" key="3">
    <source>
        <dbReference type="ARBA" id="ARBA00023082"/>
    </source>
</evidence>
<dbReference type="PROSITE" id="PS00622">
    <property type="entry name" value="HTH_LUXR_1"/>
    <property type="match status" value="1"/>
</dbReference>
<dbReference type="InterPro" id="IPR013324">
    <property type="entry name" value="RNA_pol_sigma_r3/r4-like"/>
</dbReference>
<keyword evidence="3" id="KW-0731">Sigma factor</keyword>
<dbReference type="AlphaFoldDB" id="A0A354M5C3"/>
<dbReference type="InterPro" id="IPR036388">
    <property type="entry name" value="WH-like_DNA-bd_sf"/>
</dbReference>
<dbReference type="InterPro" id="IPR039425">
    <property type="entry name" value="RNA_pol_sigma-70-like"/>
</dbReference>
<evidence type="ECO:0000256" key="2">
    <source>
        <dbReference type="ARBA" id="ARBA00023015"/>
    </source>
</evidence>
<keyword evidence="5" id="KW-0804">Transcription</keyword>
<accession>A0A354M5C3</accession>
<evidence type="ECO:0000313" key="7">
    <source>
        <dbReference type="EMBL" id="HBJ09712.1"/>
    </source>
</evidence>
<gene>
    <name evidence="7" type="ORF">DDY73_12010</name>
</gene>
<evidence type="ECO:0000313" key="8">
    <source>
        <dbReference type="Proteomes" id="UP000262954"/>
    </source>
</evidence>
<feature type="domain" description="HTH luxR-type" evidence="6">
    <location>
        <begin position="145"/>
        <end position="172"/>
    </location>
</feature>
<keyword evidence="4" id="KW-0238">DNA-binding</keyword>
<dbReference type="GO" id="GO:0016987">
    <property type="term" value="F:sigma factor activity"/>
    <property type="evidence" value="ECO:0007669"/>
    <property type="project" value="UniProtKB-KW"/>
</dbReference>
<evidence type="ECO:0000256" key="5">
    <source>
        <dbReference type="ARBA" id="ARBA00023163"/>
    </source>
</evidence>
<dbReference type="PANTHER" id="PTHR43133:SF8">
    <property type="entry name" value="RNA POLYMERASE SIGMA FACTOR HI_1459-RELATED"/>
    <property type="match status" value="1"/>
</dbReference>
<dbReference type="Pfam" id="PF08281">
    <property type="entry name" value="Sigma70_r4_2"/>
    <property type="match status" value="1"/>
</dbReference>
<evidence type="ECO:0000256" key="1">
    <source>
        <dbReference type="ARBA" id="ARBA00010641"/>
    </source>
</evidence>
<evidence type="ECO:0000256" key="4">
    <source>
        <dbReference type="ARBA" id="ARBA00023125"/>
    </source>
</evidence>